<organism evidence="1 2">
    <name type="scientific">Sulfurimonas sediminis</name>
    <dbReference type="NCBI Taxonomy" id="2590020"/>
    <lineage>
        <taxon>Bacteria</taxon>
        <taxon>Pseudomonadati</taxon>
        <taxon>Campylobacterota</taxon>
        <taxon>Epsilonproteobacteria</taxon>
        <taxon>Campylobacterales</taxon>
        <taxon>Sulfurimonadaceae</taxon>
        <taxon>Sulfurimonas</taxon>
    </lineage>
</organism>
<gene>
    <name evidence="1" type="ORF">FJR45_03020</name>
</gene>
<keyword evidence="2" id="KW-1185">Reference proteome</keyword>
<sequence>MLFTKWHKKLNIQGEKKMSEPQQIVFDHNGKKYKIDEFYKSLLFQFIMDSNFLRNERDLLLVIKRKTLHFGKVSDHLSFSWLMKATGLKRVTLRNTINTAEQKGLITIKKSKGGRIDSATKYSEYRISSTMLQYVGKEWLKIKDGEGFAESYIYE</sequence>
<dbReference type="Gene3D" id="1.10.10.10">
    <property type="entry name" value="Winged helix-like DNA-binding domain superfamily/Winged helix DNA-binding domain"/>
    <property type="match status" value="1"/>
</dbReference>
<dbReference type="Proteomes" id="UP000593719">
    <property type="component" value="Chromosome"/>
</dbReference>
<evidence type="ECO:0000313" key="1">
    <source>
        <dbReference type="EMBL" id="QOP42977.1"/>
    </source>
</evidence>
<name>A0A7M1AZP7_9BACT</name>
<dbReference type="EMBL" id="CP041235">
    <property type="protein sequence ID" value="QOP42977.1"/>
    <property type="molecule type" value="Genomic_DNA"/>
</dbReference>
<dbReference type="KEGG" id="ssei:FJR45_03020"/>
<dbReference type="AlphaFoldDB" id="A0A7M1AZP7"/>
<proteinExistence type="predicted"/>
<reference evidence="1 2" key="1">
    <citation type="submission" date="2019-06" db="EMBL/GenBank/DDBJ databases">
        <title>Sulfurimonas gotlandica sp. nov., a chemoautotrophic and psychrotolerant epsilonproteobacterium isolated from a pelagic redoxcline, and an emended description of the genus Sulfurimonas.</title>
        <authorList>
            <person name="Wang S."/>
            <person name="Jiang L."/>
            <person name="Shao Z."/>
        </authorList>
    </citation>
    <scope>NUCLEOTIDE SEQUENCE [LARGE SCALE GENOMIC DNA]</scope>
    <source>
        <strain evidence="1 2">S2-6</strain>
    </source>
</reference>
<accession>A0A7M1AZP7</accession>
<evidence type="ECO:0000313" key="2">
    <source>
        <dbReference type="Proteomes" id="UP000593719"/>
    </source>
</evidence>
<protein>
    <submittedName>
        <fullName evidence="1">Replication protein</fullName>
    </submittedName>
</protein>
<dbReference type="InterPro" id="IPR036388">
    <property type="entry name" value="WH-like_DNA-bd_sf"/>
</dbReference>